<sequence>MKFTYALHAAAICATAAALDDSYKPASDVTKQVIADSVANLDFSDFTDFEDADRGFVVAPASLRVVDEKGQVASDSDPYLEMIHDDIPCPDSVNPSTWRQAQLMTRVGAYKVMDKVYQIRGFDLAVMTIIEAPEGLIVFDPLGTKATAKEAFGFYLKEVGPNTGANLTLAAVVFTHSHMDHFGGVLGLVDEETWSKGNIQVIAPLNFANEALSENYMVIGNMGRRAWWQIGNLLPANENASIHAGLSFTQSNSLFTYAGDTLEITKDIETHTIAGITFEFMLTLSAEAPAEMHTWVEDWGLLNTGENAVMSAHNFLTLRGAKARDPMKWTTCIQQTIQRYGDRVQTMIGQHHWPKFGNENVVEHLTMTRDYIKFTHDQAVRLLNLGFGMEEISETIEMPKSMDSYFNTRGHYGHLKHNSKEVYQFYVGWWDGNPAGFQRLPPVERAQQFVADMGGIEAVIERGQWHHDNGNYRWCAESMNQAVFSDPTNMEARYLEADCLEQIGYAEESGIRRNFMLTGTQELRHGKKVYPEPDLDESFLLEMPLWMMLQSLEIKMDPTMAEQSNGLSLNLEVKDTNEKFNIFISHAVLISLPVDVLPTTARATITADSKRAMINVWLSQATRLPLPS</sequence>
<keyword evidence="5" id="KW-0732">Signal</keyword>
<keyword evidence="1" id="KW-0479">Metal-binding</keyword>
<protein>
    <recommendedName>
        <fullName evidence="6">Metallo-beta-lactamase domain-containing protein</fullName>
    </recommendedName>
</protein>
<accession>A0A0L0G5N9</accession>
<evidence type="ECO:0000256" key="4">
    <source>
        <dbReference type="ARBA" id="ARBA00033751"/>
    </source>
</evidence>
<dbReference type="Proteomes" id="UP000054560">
    <property type="component" value="Unassembled WGS sequence"/>
</dbReference>
<reference evidence="7 8" key="1">
    <citation type="submission" date="2011-02" db="EMBL/GenBank/DDBJ databases">
        <title>The Genome Sequence of Sphaeroforma arctica JP610.</title>
        <authorList>
            <consortium name="The Broad Institute Genome Sequencing Platform"/>
            <person name="Russ C."/>
            <person name="Cuomo C."/>
            <person name="Young S.K."/>
            <person name="Zeng Q."/>
            <person name="Gargeya S."/>
            <person name="Alvarado L."/>
            <person name="Berlin A."/>
            <person name="Chapman S.B."/>
            <person name="Chen Z."/>
            <person name="Freedman E."/>
            <person name="Gellesch M."/>
            <person name="Goldberg J."/>
            <person name="Griggs A."/>
            <person name="Gujja S."/>
            <person name="Heilman E."/>
            <person name="Heiman D."/>
            <person name="Howarth C."/>
            <person name="Mehta T."/>
            <person name="Neiman D."/>
            <person name="Pearson M."/>
            <person name="Roberts A."/>
            <person name="Saif S."/>
            <person name="Shea T."/>
            <person name="Shenoy N."/>
            <person name="Sisk P."/>
            <person name="Stolte C."/>
            <person name="Sykes S."/>
            <person name="White J."/>
            <person name="Yandava C."/>
            <person name="Burger G."/>
            <person name="Gray M.W."/>
            <person name="Holland P.W.H."/>
            <person name="King N."/>
            <person name="Lang F.B.F."/>
            <person name="Roger A.J."/>
            <person name="Ruiz-Trillo I."/>
            <person name="Haas B."/>
            <person name="Nusbaum C."/>
            <person name="Birren B."/>
        </authorList>
    </citation>
    <scope>NUCLEOTIDE SEQUENCE [LARGE SCALE GENOMIC DNA]</scope>
    <source>
        <strain evidence="7 8">JP610</strain>
    </source>
</reference>
<dbReference type="Pfam" id="PF14864">
    <property type="entry name" value="Alkyl_sulf_C"/>
    <property type="match status" value="1"/>
</dbReference>
<evidence type="ECO:0000256" key="2">
    <source>
        <dbReference type="ARBA" id="ARBA00022801"/>
    </source>
</evidence>
<evidence type="ECO:0000256" key="1">
    <source>
        <dbReference type="ARBA" id="ARBA00022723"/>
    </source>
</evidence>
<dbReference type="InterPro" id="IPR044097">
    <property type="entry name" value="Bds1/SdsA1_MBL-fold"/>
</dbReference>
<dbReference type="Pfam" id="PF00753">
    <property type="entry name" value="Lactamase_B"/>
    <property type="match status" value="1"/>
</dbReference>
<dbReference type="PANTHER" id="PTHR43223:SF1">
    <property type="entry name" value="ALKYL_ARYL-SULFATASE BDS1"/>
    <property type="match status" value="1"/>
</dbReference>
<gene>
    <name evidence="7" type="ORF">SARC_03512</name>
</gene>
<dbReference type="Gene3D" id="1.25.40.880">
    <property type="entry name" value="Alkyl sulfatase, dimerisation domain"/>
    <property type="match status" value="1"/>
</dbReference>
<dbReference type="SMART" id="SM00849">
    <property type="entry name" value="Lactamase_B"/>
    <property type="match status" value="1"/>
</dbReference>
<dbReference type="InterPro" id="IPR029229">
    <property type="entry name" value="Alkyl_sulf_C"/>
</dbReference>
<dbReference type="Gene3D" id="3.30.1050.10">
    <property type="entry name" value="SCP2 sterol-binding domain"/>
    <property type="match status" value="1"/>
</dbReference>
<proteinExistence type="inferred from homology"/>
<dbReference type="InterPro" id="IPR052195">
    <property type="entry name" value="Bact_Alkyl/Aryl-Sulfatase"/>
</dbReference>
<organism evidence="7 8">
    <name type="scientific">Sphaeroforma arctica JP610</name>
    <dbReference type="NCBI Taxonomy" id="667725"/>
    <lineage>
        <taxon>Eukaryota</taxon>
        <taxon>Ichthyosporea</taxon>
        <taxon>Ichthyophonida</taxon>
        <taxon>Sphaeroforma</taxon>
    </lineage>
</organism>
<dbReference type="InterPro" id="IPR038536">
    <property type="entry name" value="Alkyl/aryl-sulf_dimr_sf"/>
</dbReference>
<dbReference type="GO" id="GO:0018909">
    <property type="term" value="P:dodecyl sulfate metabolic process"/>
    <property type="evidence" value="ECO:0007669"/>
    <property type="project" value="InterPro"/>
</dbReference>
<keyword evidence="2" id="KW-0378">Hydrolase</keyword>
<dbReference type="GO" id="GO:0046983">
    <property type="term" value="F:protein dimerization activity"/>
    <property type="evidence" value="ECO:0007669"/>
    <property type="project" value="InterPro"/>
</dbReference>
<evidence type="ECO:0000256" key="3">
    <source>
        <dbReference type="ARBA" id="ARBA00022833"/>
    </source>
</evidence>
<dbReference type="Gene3D" id="3.60.15.30">
    <property type="entry name" value="Metallo-beta-lactamase domain"/>
    <property type="match status" value="1"/>
</dbReference>
<dbReference type="GO" id="GO:0018741">
    <property type="term" value="F:linear primary-alkylsulfatase activity"/>
    <property type="evidence" value="ECO:0007669"/>
    <property type="project" value="InterPro"/>
</dbReference>
<dbReference type="CDD" id="cd07710">
    <property type="entry name" value="arylsulfatase_Sdsa1-like_MBL-fold"/>
    <property type="match status" value="1"/>
</dbReference>
<dbReference type="AlphaFoldDB" id="A0A0L0G5N9"/>
<evidence type="ECO:0000313" key="7">
    <source>
        <dbReference type="EMBL" id="KNC84264.1"/>
    </source>
</evidence>
<comment type="similarity">
    <text evidence="4">Belongs to the metallo-beta-lactamase superfamily. Type III sulfatase family.</text>
</comment>
<dbReference type="GeneID" id="25904016"/>
<dbReference type="SUPFAM" id="SSF56281">
    <property type="entry name" value="Metallo-hydrolase/oxidoreductase"/>
    <property type="match status" value="1"/>
</dbReference>
<name>A0A0L0G5N9_9EUKA</name>
<feature type="signal peptide" evidence="5">
    <location>
        <begin position="1"/>
        <end position="18"/>
    </location>
</feature>
<dbReference type="RefSeq" id="XP_014158166.1">
    <property type="nucleotide sequence ID" value="XM_014302691.1"/>
</dbReference>
<dbReference type="InterPro" id="IPR036866">
    <property type="entry name" value="RibonucZ/Hydroxyglut_hydro"/>
</dbReference>
<dbReference type="eggNOG" id="ENOG502RJJX">
    <property type="taxonomic scope" value="Eukaryota"/>
</dbReference>
<evidence type="ECO:0000259" key="6">
    <source>
        <dbReference type="SMART" id="SM00849"/>
    </source>
</evidence>
<dbReference type="Pfam" id="PF14863">
    <property type="entry name" value="Alkyl_sulf_dimr"/>
    <property type="match status" value="1"/>
</dbReference>
<evidence type="ECO:0000313" key="8">
    <source>
        <dbReference type="Proteomes" id="UP000054560"/>
    </source>
</evidence>
<dbReference type="InterPro" id="IPR036527">
    <property type="entry name" value="SCP2_sterol-bd_dom_sf"/>
</dbReference>
<dbReference type="GO" id="GO:0046872">
    <property type="term" value="F:metal ion binding"/>
    <property type="evidence" value="ECO:0007669"/>
    <property type="project" value="UniProtKB-KW"/>
</dbReference>
<evidence type="ECO:0000256" key="5">
    <source>
        <dbReference type="SAM" id="SignalP"/>
    </source>
</evidence>
<dbReference type="PANTHER" id="PTHR43223">
    <property type="entry name" value="ALKYL/ARYL-SULFATASE"/>
    <property type="match status" value="1"/>
</dbReference>
<dbReference type="InterPro" id="IPR001279">
    <property type="entry name" value="Metallo-B-lactamas"/>
</dbReference>
<feature type="domain" description="Metallo-beta-lactamase" evidence="6">
    <location>
        <begin position="124"/>
        <end position="351"/>
    </location>
</feature>
<dbReference type="EMBL" id="KQ241776">
    <property type="protein sequence ID" value="KNC84264.1"/>
    <property type="molecule type" value="Genomic_DNA"/>
</dbReference>
<dbReference type="InterPro" id="IPR029228">
    <property type="entry name" value="Alkyl_sulf_dimr"/>
</dbReference>
<keyword evidence="8" id="KW-1185">Reference proteome</keyword>
<feature type="chain" id="PRO_5005538680" description="Metallo-beta-lactamase domain-containing protein" evidence="5">
    <location>
        <begin position="19"/>
        <end position="628"/>
    </location>
</feature>
<dbReference type="OrthoDB" id="449487at2759"/>
<keyword evidence="3" id="KW-0862">Zinc</keyword>